<dbReference type="EMBL" id="CAUOFW020006414">
    <property type="protein sequence ID" value="CAK9174736.1"/>
    <property type="molecule type" value="Genomic_DNA"/>
</dbReference>
<gene>
    <name evidence="2" type="ORF">ILEXP_LOCUS44500</name>
</gene>
<accession>A0ABC8U6V3</accession>
<dbReference type="Proteomes" id="UP001642360">
    <property type="component" value="Unassembled WGS sequence"/>
</dbReference>
<keyword evidence="3" id="KW-1185">Reference proteome</keyword>
<dbReference type="AlphaFoldDB" id="A0ABC8U6V3"/>
<feature type="non-terminal residue" evidence="2">
    <location>
        <position position="1"/>
    </location>
</feature>
<organism evidence="2 3">
    <name type="scientific">Ilex paraguariensis</name>
    <name type="common">yerba mate</name>
    <dbReference type="NCBI Taxonomy" id="185542"/>
    <lineage>
        <taxon>Eukaryota</taxon>
        <taxon>Viridiplantae</taxon>
        <taxon>Streptophyta</taxon>
        <taxon>Embryophyta</taxon>
        <taxon>Tracheophyta</taxon>
        <taxon>Spermatophyta</taxon>
        <taxon>Magnoliopsida</taxon>
        <taxon>eudicotyledons</taxon>
        <taxon>Gunneridae</taxon>
        <taxon>Pentapetalae</taxon>
        <taxon>asterids</taxon>
        <taxon>campanulids</taxon>
        <taxon>Aquifoliales</taxon>
        <taxon>Aquifoliaceae</taxon>
        <taxon>Ilex</taxon>
    </lineage>
</organism>
<evidence type="ECO:0000256" key="1">
    <source>
        <dbReference type="SAM" id="MobiDB-lite"/>
    </source>
</evidence>
<name>A0ABC8U6V3_9AQUA</name>
<comment type="caution">
    <text evidence="2">The sequence shown here is derived from an EMBL/GenBank/DDBJ whole genome shotgun (WGS) entry which is preliminary data.</text>
</comment>
<evidence type="ECO:0000313" key="3">
    <source>
        <dbReference type="Proteomes" id="UP001642360"/>
    </source>
</evidence>
<feature type="compositionally biased region" description="Polar residues" evidence="1">
    <location>
        <begin position="50"/>
        <end position="62"/>
    </location>
</feature>
<proteinExistence type="predicted"/>
<feature type="region of interest" description="Disordered" evidence="1">
    <location>
        <begin position="34"/>
        <end position="62"/>
    </location>
</feature>
<reference evidence="2 3" key="1">
    <citation type="submission" date="2024-02" db="EMBL/GenBank/DDBJ databases">
        <authorList>
            <person name="Vignale AGUSTIN F."/>
            <person name="Sosa J E."/>
            <person name="Modenutti C."/>
        </authorList>
    </citation>
    <scope>NUCLEOTIDE SEQUENCE [LARGE SCALE GENOMIC DNA]</scope>
</reference>
<sequence>LDQITFVDNSIFKIFGRGKKKYRPHVNNNREKMMRKKKQACNSVDPPSIDPSSNAENSSNPISNLATSSDPIFTPDISFFNTNYKDLNDKYFYHRPLLLEKGALLDQLKDMGCDVIFALHQWNFIVDIKKTDKAYDTLVKIFYANMHDIKKDDDKFKSLVRNVRFELTPNLVAKILEVADPSLLRINLTIHTRIFRTNLS</sequence>
<evidence type="ECO:0000313" key="2">
    <source>
        <dbReference type="EMBL" id="CAK9174736.1"/>
    </source>
</evidence>
<protein>
    <submittedName>
        <fullName evidence="2">Uncharacterized protein</fullName>
    </submittedName>
</protein>